<feature type="domain" description="Dual specificity phosphatase catalytic" evidence="1">
    <location>
        <begin position="23"/>
        <end position="111"/>
    </location>
</feature>
<reference evidence="2" key="1">
    <citation type="submission" date="2020-11" db="EMBL/GenBank/DDBJ databases">
        <title>Adaptations for nitrogen fixation in a non-lichenized fungal sporocarp promotes dispersal by wood-feeding termites.</title>
        <authorList>
            <consortium name="DOE Joint Genome Institute"/>
            <person name="Koch R.A."/>
            <person name="Yoon G."/>
            <person name="Arayal U."/>
            <person name="Lail K."/>
            <person name="Amirebrahimi M."/>
            <person name="Labutti K."/>
            <person name="Lipzen A."/>
            <person name="Riley R."/>
            <person name="Barry K."/>
            <person name="Henrissat B."/>
            <person name="Grigoriev I.V."/>
            <person name="Herr J.R."/>
            <person name="Aime M.C."/>
        </authorList>
    </citation>
    <scope>NUCLEOTIDE SEQUENCE</scope>
    <source>
        <strain evidence="2">MCA 3950</strain>
    </source>
</reference>
<organism evidence="2 3">
    <name type="scientific">Guyanagaster necrorhizus</name>
    <dbReference type="NCBI Taxonomy" id="856835"/>
    <lineage>
        <taxon>Eukaryota</taxon>
        <taxon>Fungi</taxon>
        <taxon>Dikarya</taxon>
        <taxon>Basidiomycota</taxon>
        <taxon>Agaricomycotina</taxon>
        <taxon>Agaricomycetes</taxon>
        <taxon>Agaricomycetidae</taxon>
        <taxon>Agaricales</taxon>
        <taxon>Marasmiineae</taxon>
        <taxon>Physalacriaceae</taxon>
        <taxon>Guyanagaster</taxon>
    </lineage>
</organism>
<evidence type="ECO:0000313" key="3">
    <source>
        <dbReference type="Proteomes" id="UP000812287"/>
    </source>
</evidence>
<evidence type="ECO:0000259" key="1">
    <source>
        <dbReference type="Pfam" id="PF00782"/>
    </source>
</evidence>
<gene>
    <name evidence="2" type="ORF">BT62DRAFT_1071513</name>
</gene>
<dbReference type="OrthoDB" id="10252009at2759"/>
<proteinExistence type="predicted"/>
<dbReference type="InterPro" id="IPR000340">
    <property type="entry name" value="Dual-sp_phosphatase_cat-dom"/>
</dbReference>
<dbReference type="InterPro" id="IPR029021">
    <property type="entry name" value="Prot-tyrosine_phosphatase-like"/>
</dbReference>
<evidence type="ECO:0000313" key="2">
    <source>
        <dbReference type="EMBL" id="KAG7452367.1"/>
    </source>
</evidence>
<accession>A0A9P7W576</accession>
<comment type="caution">
    <text evidence="2">The sequence shown here is derived from an EMBL/GenBank/DDBJ whole genome shotgun (WGS) entry which is preliminary data.</text>
</comment>
<dbReference type="GeneID" id="66101064"/>
<dbReference type="Pfam" id="PF00782">
    <property type="entry name" value="DSPc"/>
    <property type="match status" value="1"/>
</dbReference>
<name>A0A9P7W576_9AGAR</name>
<dbReference type="Proteomes" id="UP000812287">
    <property type="component" value="Unassembled WGS sequence"/>
</dbReference>
<protein>
    <recommendedName>
        <fullName evidence="1">Dual specificity phosphatase catalytic domain-containing protein</fullName>
    </recommendedName>
</protein>
<dbReference type="EMBL" id="MU250524">
    <property type="protein sequence ID" value="KAG7452367.1"/>
    <property type="molecule type" value="Genomic_DNA"/>
</dbReference>
<dbReference type="AlphaFoldDB" id="A0A9P7W576"/>
<keyword evidence="3" id="KW-1185">Reference proteome</keyword>
<sequence>MRHYSHCRAMIFNCPPSLNEPMSESLRQKHRITHMLTLSNTYFQTEHRHDLVLVVRQDGNEDFYSYFYEAVDYLHSVLMRQGKVLMHCILEISRGTISVAAYLSKTGRTNFSKRVKT</sequence>
<dbReference type="RefSeq" id="XP_043045867.1">
    <property type="nucleotide sequence ID" value="XM_043178770.1"/>
</dbReference>
<dbReference type="SUPFAM" id="SSF52799">
    <property type="entry name" value="(Phosphotyrosine protein) phosphatases II"/>
    <property type="match status" value="1"/>
</dbReference>
<dbReference type="Gene3D" id="3.90.190.10">
    <property type="entry name" value="Protein tyrosine phosphatase superfamily"/>
    <property type="match status" value="1"/>
</dbReference>